<feature type="transmembrane region" description="Helical" evidence="1">
    <location>
        <begin position="184"/>
        <end position="204"/>
    </location>
</feature>
<keyword evidence="3" id="KW-1185">Reference proteome</keyword>
<feature type="transmembrane region" description="Helical" evidence="1">
    <location>
        <begin position="216"/>
        <end position="237"/>
    </location>
</feature>
<feature type="transmembrane region" description="Helical" evidence="1">
    <location>
        <begin position="21"/>
        <end position="39"/>
    </location>
</feature>
<keyword evidence="1" id="KW-0812">Transmembrane</keyword>
<dbReference type="Proteomes" id="UP001327225">
    <property type="component" value="Chromosome"/>
</dbReference>
<feature type="transmembrane region" description="Helical" evidence="1">
    <location>
        <begin position="45"/>
        <end position="68"/>
    </location>
</feature>
<proteinExistence type="predicted"/>
<keyword evidence="1" id="KW-1133">Transmembrane helix</keyword>
<gene>
    <name evidence="2" type="ORF">SHK19_12605</name>
</gene>
<accession>A0ABZ0ZKC3</accession>
<sequence length="252" mass="27153">MPMTLAHPAAVLPLRRSGLPMIALVAGSMVPDIPLFLSWVRGYEITHSLVGVLVVDVVLASVVVLVWFRWIRDAVVDMSPGPVRARLAEHVRLTSRQWLLVPLAGSVGAATHLLWDSFTHPGRWGPRHIEWLRTEHADLLGLKWVQYASGVLGLAVVIWVAVAYLRSLEPLPGTRRPPALPPSVLPVVIVTAGLVGLTSAAVSVPDGFHLMAFNGVVDGLIAATALGAAACSCWHLARRRVSDPSDRQSAQE</sequence>
<dbReference type="InterPro" id="IPR025238">
    <property type="entry name" value="DUF4184"/>
</dbReference>
<feature type="transmembrane region" description="Helical" evidence="1">
    <location>
        <begin position="144"/>
        <end position="164"/>
    </location>
</feature>
<dbReference type="EMBL" id="CP141059">
    <property type="protein sequence ID" value="WQQ24807.1"/>
    <property type="molecule type" value="Genomic_DNA"/>
</dbReference>
<dbReference type="RefSeq" id="WP_322936422.1">
    <property type="nucleotide sequence ID" value="NZ_CP141059.1"/>
</dbReference>
<evidence type="ECO:0000256" key="1">
    <source>
        <dbReference type="SAM" id="Phobius"/>
    </source>
</evidence>
<evidence type="ECO:0000313" key="3">
    <source>
        <dbReference type="Proteomes" id="UP001327225"/>
    </source>
</evidence>
<organism evidence="2 3">
    <name type="scientific">Nocardioides bizhenqiangii</name>
    <dbReference type="NCBI Taxonomy" id="3095076"/>
    <lineage>
        <taxon>Bacteria</taxon>
        <taxon>Bacillati</taxon>
        <taxon>Actinomycetota</taxon>
        <taxon>Actinomycetes</taxon>
        <taxon>Propionibacteriales</taxon>
        <taxon>Nocardioidaceae</taxon>
        <taxon>Nocardioides</taxon>
    </lineage>
</organism>
<protein>
    <submittedName>
        <fullName evidence="2">DUF4184 family protein</fullName>
    </submittedName>
</protein>
<name>A0ABZ0ZKC3_9ACTN</name>
<evidence type="ECO:0000313" key="2">
    <source>
        <dbReference type="EMBL" id="WQQ24807.1"/>
    </source>
</evidence>
<reference evidence="3" key="1">
    <citation type="submission" date="2023-12" db="EMBL/GenBank/DDBJ databases">
        <title>Novel species in genus Nocardioides.</title>
        <authorList>
            <person name="Zhou H."/>
        </authorList>
    </citation>
    <scope>NUCLEOTIDE SEQUENCE [LARGE SCALE GENOMIC DNA]</scope>
    <source>
        <strain evidence="3">HM61</strain>
    </source>
</reference>
<keyword evidence="1" id="KW-0472">Membrane</keyword>
<dbReference type="Pfam" id="PF13803">
    <property type="entry name" value="DUF4184"/>
    <property type="match status" value="1"/>
</dbReference>